<evidence type="ECO:0000313" key="6">
    <source>
        <dbReference type="Proteomes" id="UP000283509"/>
    </source>
</evidence>
<feature type="domain" description="BESS" evidence="4">
    <location>
        <begin position="142"/>
        <end position="181"/>
    </location>
</feature>
<sequence>MLMENIISAVYERKALWDPAHPLHKNAVVLKNLWGEIGQALNTPEKIARNKWKNARDYYRRELKRKEVRGQNEEPVSSTWPYFQQMAFLRDVIMADMDNCDKQFSTLPWPRTLQRSPRPAGKDRKEGTPGKRKREEEEQEAAEDDMHFFKSLMPHMKDMPSTKKLRLRAQILDLFLLQEDDELEN</sequence>
<dbReference type="PROSITE" id="PS51029">
    <property type="entry name" value="MADF"/>
    <property type="match status" value="1"/>
</dbReference>
<evidence type="ECO:0008006" key="7">
    <source>
        <dbReference type="Google" id="ProtNLM"/>
    </source>
</evidence>
<evidence type="ECO:0000259" key="4">
    <source>
        <dbReference type="PROSITE" id="PS51031"/>
    </source>
</evidence>
<organism evidence="5 6">
    <name type="scientific">Penaeus vannamei</name>
    <name type="common">Whiteleg shrimp</name>
    <name type="synonym">Litopenaeus vannamei</name>
    <dbReference type="NCBI Taxonomy" id="6689"/>
    <lineage>
        <taxon>Eukaryota</taxon>
        <taxon>Metazoa</taxon>
        <taxon>Ecdysozoa</taxon>
        <taxon>Arthropoda</taxon>
        <taxon>Crustacea</taxon>
        <taxon>Multicrustacea</taxon>
        <taxon>Malacostraca</taxon>
        <taxon>Eumalacostraca</taxon>
        <taxon>Eucarida</taxon>
        <taxon>Decapoda</taxon>
        <taxon>Dendrobranchiata</taxon>
        <taxon>Penaeoidea</taxon>
        <taxon>Penaeidae</taxon>
        <taxon>Penaeus</taxon>
    </lineage>
</organism>
<dbReference type="Pfam" id="PF02944">
    <property type="entry name" value="BESS"/>
    <property type="match status" value="1"/>
</dbReference>
<evidence type="ECO:0000259" key="3">
    <source>
        <dbReference type="PROSITE" id="PS51029"/>
    </source>
</evidence>
<name>A0A3R7MKI0_PENVA</name>
<dbReference type="EMBL" id="QCYY01000382">
    <property type="protein sequence ID" value="ROT85214.1"/>
    <property type="molecule type" value="Genomic_DNA"/>
</dbReference>
<dbReference type="SMART" id="SM00595">
    <property type="entry name" value="MADF"/>
    <property type="match status" value="1"/>
</dbReference>
<dbReference type="InterPro" id="IPR039353">
    <property type="entry name" value="TF_Adf1"/>
</dbReference>
<gene>
    <name evidence="5" type="ORF">C7M84_020035</name>
</gene>
<feature type="region of interest" description="Disordered" evidence="2">
    <location>
        <begin position="107"/>
        <end position="144"/>
    </location>
</feature>
<dbReference type="GO" id="GO:0005667">
    <property type="term" value="C:transcription regulator complex"/>
    <property type="evidence" value="ECO:0007669"/>
    <property type="project" value="TreeGrafter"/>
</dbReference>
<proteinExistence type="predicted"/>
<reference evidence="5 6" key="2">
    <citation type="submission" date="2019-01" db="EMBL/GenBank/DDBJ databases">
        <title>The decoding of complex shrimp genome reveals the adaptation for benthos swimmer, frequently molting mechanism and breeding impact on genome.</title>
        <authorList>
            <person name="Sun Y."/>
            <person name="Gao Y."/>
            <person name="Yu Y."/>
        </authorList>
    </citation>
    <scope>NUCLEOTIDE SEQUENCE [LARGE SCALE GENOMIC DNA]</scope>
    <source>
        <tissue evidence="5">Muscle</tissue>
    </source>
</reference>
<keyword evidence="1" id="KW-0539">Nucleus</keyword>
<reference evidence="5 6" key="1">
    <citation type="submission" date="2018-04" db="EMBL/GenBank/DDBJ databases">
        <authorList>
            <person name="Zhang X."/>
            <person name="Yuan J."/>
            <person name="Li F."/>
            <person name="Xiang J."/>
        </authorList>
    </citation>
    <scope>NUCLEOTIDE SEQUENCE [LARGE SCALE GENOMIC DNA]</scope>
    <source>
        <tissue evidence="5">Muscle</tissue>
    </source>
</reference>
<dbReference type="OrthoDB" id="7294180at2759"/>
<keyword evidence="6" id="KW-1185">Reference proteome</keyword>
<protein>
    <recommendedName>
        <fullName evidence="7">Transcription factor Adf-1-like</fullName>
    </recommendedName>
</protein>
<dbReference type="PROSITE" id="PS51031">
    <property type="entry name" value="BESS"/>
    <property type="match status" value="1"/>
</dbReference>
<comment type="subcellular location">
    <subcellularLocation>
        <location evidence="1">Nucleus</location>
    </subcellularLocation>
</comment>
<feature type="domain" description="MADF" evidence="3">
    <location>
        <begin position="5"/>
        <end position="94"/>
    </location>
</feature>
<dbReference type="InterPro" id="IPR006578">
    <property type="entry name" value="MADF-dom"/>
</dbReference>
<dbReference type="InterPro" id="IPR004210">
    <property type="entry name" value="BESS_motif"/>
</dbReference>
<dbReference type="Pfam" id="PF10545">
    <property type="entry name" value="MADF_DNA_bdg"/>
    <property type="match status" value="1"/>
</dbReference>
<evidence type="ECO:0000313" key="5">
    <source>
        <dbReference type="EMBL" id="ROT85214.1"/>
    </source>
</evidence>
<dbReference type="Proteomes" id="UP000283509">
    <property type="component" value="Unassembled WGS sequence"/>
</dbReference>
<evidence type="ECO:0000256" key="1">
    <source>
        <dbReference type="PROSITE-ProRule" id="PRU00371"/>
    </source>
</evidence>
<dbReference type="PANTHER" id="PTHR12243">
    <property type="entry name" value="MADF DOMAIN TRANSCRIPTION FACTOR"/>
    <property type="match status" value="1"/>
</dbReference>
<dbReference type="GO" id="GO:0005634">
    <property type="term" value="C:nucleus"/>
    <property type="evidence" value="ECO:0007669"/>
    <property type="project" value="UniProtKB-SubCell"/>
</dbReference>
<evidence type="ECO:0000256" key="2">
    <source>
        <dbReference type="SAM" id="MobiDB-lite"/>
    </source>
</evidence>
<dbReference type="GO" id="GO:0006357">
    <property type="term" value="P:regulation of transcription by RNA polymerase II"/>
    <property type="evidence" value="ECO:0007669"/>
    <property type="project" value="TreeGrafter"/>
</dbReference>
<comment type="caution">
    <text evidence="5">The sequence shown here is derived from an EMBL/GenBank/DDBJ whole genome shotgun (WGS) entry which is preliminary data.</text>
</comment>
<dbReference type="GO" id="GO:0003677">
    <property type="term" value="F:DNA binding"/>
    <property type="evidence" value="ECO:0007669"/>
    <property type="project" value="InterPro"/>
</dbReference>
<accession>A0A3R7MKI0</accession>
<dbReference type="AlphaFoldDB" id="A0A3R7MKI0"/>
<dbReference type="PANTHER" id="PTHR12243:SF64">
    <property type="entry name" value="DORSAL INTERACTING PROTEIN 3-RELATED"/>
    <property type="match status" value="1"/>
</dbReference>
<feature type="compositionally biased region" description="Basic and acidic residues" evidence="2">
    <location>
        <begin position="120"/>
        <end position="136"/>
    </location>
</feature>